<keyword evidence="1" id="KW-0677">Repeat</keyword>
<dbReference type="GO" id="GO:0005544">
    <property type="term" value="F:calcium-dependent phospholipid binding"/>
    <property type="evidence" value="ECO:0007669"/>
    <property type="project" value="InterPro"/>
</dbReference>
<feature type="signal peptide" evidence="3">
    <location>
        <begin position="1"/>
        <end position="21"/>
    </location>
</feature>
<keyword evidence="2" id="KW-0041">Annexin</keyword>
<dbReference type="InterPro" id="IPR018502">
    <property type="entry name" value="Annexin_repeat"/>
</dbReference>
<evidence type="ECO:0000256" key="3">
    <source>
        <dbReference type="SAM" id="SignalP"/>
    </source>
</evidence>
<accession>F0X229</accession>
<dbReference type="AlphaFoldDB" id="F0X229"/>
<sequence>MYILAKRLYCLIELINLFCLADPSEDAPAEPDRSVFGHPPLNSSIFIRPTGDPPIAISRKPQDFCVLARYLVAHPSCVYAYKGFGTDENRLIQAIRTQSPKTRNRIAARYYEMYIKPLAQKNKRKCSGEFRTLMKMILTTVTETEALVLH</sequence>
<evidence type="ECO:0000313" key="4">
    <source>
        <dbReference type="EMBL" id="CCA27897.1"/>
    </source>
</evidence>
<protein>
    <submittedName>
        <fullName evidence="4">AlNc14C806G12530 protein</fullName>
    </submittedName>
</protein>
<reference evidence="4" key="2">
    <citation type="submission" date="2011-02" db="EMBL/GenBank/DDBJ databases">
        <authorList>
            <person name="MacLean D."/>
        </authorList>
    </citation>
    <scope>NUCLEOTIDE SEQUENCE</scope>
</reference>
<feature type="chain" id="PRO_5003263680" evidence="3">
    <location>
        <begin position="22"/>
        <end position="150"/>
    </location>
</feature>
<name>F0X229_9STRA</name>
<gene>
    <name evidence="4" type="primary">AlNc14C806G12530</name>
    <name evidence="4" type="ORF">ALNC14_140410</name>
</gene>
<organism evidence="4">
    <name type="scientific">Albugo laibachii Nc14</name>
    <dbReference type="NCBI Taxonomy" id="890382"/>
    <lineage>
        <taxon>Eukaryota</taxon>
        <taxon>Sar</taxon>
        <taxon>Stramenopiles</taxon>
        <taxon>Oomycota</taxon>
        <taxon>Peronosporomycetes</taxon>
        <taxon>Albuginales</taxon>
        <taxon>Albuginaceae</taxon>
        <taxon>Albugo</taxon>
    </lineage>
</organism>
<dbReference type="EMBL" id="FR824730">
    <property type="protein sequence ID" value="CCA27897.1"/>
    <property type="molecule type" value="Genomic_DNA"/>
</dbReference>
<dbReference type="GO" id="GO:0005509">
    <property type="term" value="F:calcium ion binding"/>
    <property type="evidence" value="ECO:0007669"/>
    <property type="project" value="InterPro"/>
</dbReference>
<dbReference type="Pfam" id="PF00191">
    <property type="entry name" value="Annexin"/>
    <property type="match status" value="1"/>
</dbReference>
<dbReference type="HOGENOM" id="CLU_1743897_0_0_1"/>
<dbReference type="Gene3D" id="1.10.220.10">
    <property type="entry name" value="Annexin"/>
    <property type="match status" value="1"/>
</dbReference>
<dbReference type="SMART" id="SM00335">
    <property type="entry name" value="ANX"/>
    <property type="match status" value="1"/>
</dbReference>
<evidence type="ECO:0000256" key="1">
    <source>
        <dbReference type="ARBA" id="ARBA00022737"/>
    </source>
</evidence>
<dbReference type="InterPro" id="IPR037104">
    <property type="entry name" value="Annexin_sf"/>
</dbReference>
<dbReference type="SUPFAM" id="SSF47874">
    <property type="entry name" value="Annexin"/>
    <property type="match status" value="1"/>
</dbReference>
<evidence type="ECO:0000256" key="2">
    <source>
        <dbReference type="ARBA" id="ARBA00023216"/>
    </source>
</evidence>
<reference evidence="4" key="1">
    <citation type="journal article" date="2011" name="PLoS Biol.">
        <title>Gene gain and loss during evolution of obligate parasitism in the white rust pathogen of Arabidopsis thaliana.</title>
        <authorList>
            <person name="Kemen E."/>
            <person name="Gardiner A."/>
            <person name="Schultz-Larsen T."/>
            <person name="Kemen A.C."/>
            <person name="Balmuth A.L."/>
            <person name="Robert-Seilaniantz A."/>
            <person name="Bailey K."/>
            <person name="Holub E."/>
            <person name="Studholme D.J."/>
            <person name="Maclean D."/>
            <person name="Jones J.D."/>
        </authorList>
    </citation>
    <scope>NUCLEOTIDE SEQUENCE</scope>
</reference>
<proteinExistence type="predicted"/>
<keyword evidence="3" id="KW-0732">Signal</keyword>